<dbReference type="GO" id="GO:0000070">
    <property type="term" value="P:mitotic sister chromatid segregation"/>
    <property type="evidence" value="ECO:0007669"/>
    <property type="project" value="TreeGrafter"/>
</dbReference>
<gene>
    <name evidence="13" type="ORF">RhiirA1_422958</name>
    <name evidence="14" type="ORF">RhiirA4_402337</name>
    <name evidence="12" type="ORF">RhiirA5_351746</name>
</gene>
<protein>
    <recommendedName>
        <fullName evidence="11">Borealin N-terminal domain-containing protein</fullName>
    </recommendedName>
</protein>
<feature type="coiled-coil region" evidence="10">
    <location>
        <begin position="36"/>
        <end position="63"/>
    </location>
</feature>
<dbReference type="EMBL" id="LLXH01000760">
    <property type="protein sequence ID" value="PKC63243.1"/>
    <property type="molecule type" value="Genomic_DNA"/>
</dbReference>
<dbReference type="Pfam" id="PF10444">
    <property type="entry name" value="Nbl1_Borealin_N"/>
    <property type="match status" value="1"/>
</dbReference>
<dbReference type="InterPro" id="IPR018867">
    <property type="entry name" value="Cell_div_borealin"/>
</dbReference>
<sequence length="142" mass="16495">MFSDNEEIEGWQELGIDFENSSITVEERQMLINNLKRETKARIQKLRQQAEKLAKEIMASCEQEINSIPIEIRRLPLDEFINLYHADPAEYFRKQKTAHNAQITPVIKSTSKRTLNSRYLIKKTGEQSESGGLLKKRTGERS</sequence>
<dbReference type="InterPro" id="IPR018851">
    <property type="entry name" value="Borealin_N"/>
</dbReference>
<keyword evidence="4" id="KW-0158">Chromosome</keyword>
<dbReference type="GO" id="GO:0051301">
    <property type="term" value="P:cell division"/>
    <property type="evidence" value="ECO:0007669"/>
    <property type="project" value="UniProtKB-KW"/>
</dbReference>
<reference evidence="12 16" key="2">
    <citation type="submission" date="2017-09" db="EMBL/GenBank/DDBJ databases">
        <title>Extensive intraspecific genome diversity in a model arbuscular mycorrhizal fungus.</title>
        <authorList>
            <person name="Chen E.C."/>
            <person name="Morin E."/>
            <person name="Beaudet D."/>
            <person name="Noel J."/>
            <person name="Ndikumana S."/>
            <person name="Charron P."/>
            <person name="St-Onge C."/>
            <person name="Giorgi J."/>
            <person name="Grigoriev I.V."/>
            <person name="Roux C."/>
            <person name="Martin F.M."/>
            <person name="Corradi N."/>
        </authorList>
    </citation>
    <scope>NUCLEOTIDE SEQUENCE [LARGE SCALE GENOMIC DNA]</scope>
    <source>
        <strain evidence="12 16">A5</strain>
    </source>
</reference>
<dbReference type="EMBL" id="LLXI01000446">
    <property type="protein sequence ID" value="PKY46321.1"/>
    <property type="molecule type" value="Genomic_DNA"/>
</dbReference>
<dbReference type="GO" id="GO:0032133">
    <property type="term" value="C:chromosome passenger complex"/>
    <property type="evidence" value="ECO:0007669"/>
    <property type="project" value="TreeGrafter"/>
</dbReference>
<evidence type="ECO:0000313" key="15">
    <source>
        <dbReference type="Proteomes" id="UP000232688"/>
    </source>
</evidence>
<reference evidence="14 17" key="1">
    <citation type="submission" date="2015-10" db="EMBL/GenBank/DDBJ databases">
        <title>Genome analyses suggest a sexual origin of heterokaryosis in a supposedly ancient asexual fungus.</title>
        <authorList>
            <person name="Ropars J."/>
            <person name="Sedzielewska K."/>
            <person name="Noel J."/>
            <person name="Charron P."/>
            <person name="Farinelli L."/>
            <person name="Marton T."/>
            <person name="Kruger M."/>
            <person name="Pelin A."/>
            <person name="Brachmann A."/>
            <person name="Corradi N."/>
        </authorList>
    </citation>
    <scope>NUCLEOTIDE SEQUENCE [LARGE SCALE GENOMIC DNA]</scope>
    <source>
        <strain evidence="14 17">A4</strain>
        <strain evidence="12 16">A5</strain>
    </source>
</reference>
<keyword evidence="10" id="KW-0175">Coiled coil</keyword>
<evidence type="ECO:0000256" key="9">
    <source>
        <dbReference type="ARBA" id="ARBA00023328"/>
    </source>
</evidence>
<dbReference type="VEuPathDB" id="FungiDB:FUN_002318"/>
<keyword evidence="7" id="KW-0539">Nucleus</keyword>
<proteinExistence type="inferred from homology"/>
<evidence type="ECO:0000313" key="14">
    <source>
        <dbReference type="EMBL" id="PKY46321.1"/>
    </source>
</evidence>
<dbReference type="VEuPathDB" id="FungiDB:RhiirFUN_002379"/>
<dbReference type="EMBL" id="LLXJ01000196">
    <property type="protein sequence ID" value="PKC13350.1"/>
    <property type="molecule type" value="Genomic_DNA"/>
</dbReference>
<dbReference type="PANTHER" id="PTHR16040:SF7">
    <property type="entry name" value="AUSTRALIN, ISOFORM A-RELATED"/>
    <property type="match status" value="1"/>
</dbReference>
<evidence type="ECO:0000313" key="17">
    <source>
        <dbReference type="Proteomes" id="UP000234323"/>
    </source>
</evidence>
<reference evidence="13 15" key="4">
    <citation type="submission" date="2017-10" db="EMBL/GenBank/DDBJ databases">
        <title>Genome analyses suggest a sexual origin of heterokaryosis in a supposedly ancient asexual fungus.</title>
        <authorList>
            <person name="Corradi N."/>
            <person name="Sedzielewska K."/>
            <person name="Noel J."/>
            <person name="Charron P."/>
            <person name="Farinelli L."/>
            <person name="Marton T."/>
            <person name="Kruger M."/>
            <person name="Pelin A."/>
            <person name="Brachmann A."/>
            <person name="Corradi N."/>
        </authorList>
    </citation>
    <scope>NUCLEOTIDE SEQUENCE [LARGE SCALE GENOMIC DNA]</scope>
    <source>
        <strain evidence="13 15">A1</strain>
    </source>
</reference>
<evidence type="ECO:0000256" key="4">
    <source>
        <dbReference type="ARBA" id="ARBA00022454"/>
    </source>
</evidence>
<dbReference type="Proteomes" id="UP000232722">
    <property type="component" value="Unassembled WGS sequence"/>
</dbReference>
<feature type="domain" description="Borealin N-terminal" evidence="11">
    <location>
        <begin position="28"/>
        <end position="82"/>
    </location>
</feature>
<evidence type="ECO:0000256" key="1">
    <source>
        <dbReference type="ARBA" id="ARBA00004123"/>
    </source>
</evidence>
<dbReference type="GO" id="GO:0051233">
    <property type="term" value="C:spindle midzone"/>
    <property type="evidence" value="ECO:0007669"/>
    <property type="project" value="TreeGrafter"/>
</dbReference>
<evidence type="ECO:0000256" key="7">
    <source>
        <dbReference type="ARBA" id="ARBA00023242"/>
    </source>
</evidence>
<evidence type="ECO:0000256" key="3">
    <source>
        <dbReference type="ARBA" id="ARBA00009914"/>
    </source>
</evidence>
<keyword evidence="8" id="KW-0131">Cell cycle</keyword>
<reference evidence="13 15" key="3">
    <citation type="submission" date="2017-10" db="EMBL/GenBank/DDBJ databases">
        <title>Extensive intraspecific genome diversity in a model arbuscular mycorrhizal fungus.</title>
        <authorList>
            <person name="Chen E.C.H."/>
            <person name="Morin E."/>
            <person name="Baudet D."/>
            <person name="Noel J."/>
            <person name="Ndikumana S."/>
            <person name="Charron P."/>
            <person name="St-Onge C."/>
            <person name="Giorgi J."/>
            <person name="Grigoriev I.V."/>
            <person name="Roux C."/>
            <person name="Martin F.M."/>
            <person name="Corradi N."/>
        </authorList>
    </citation>
    <scope>NUCLEOTIDE SEQUENCE [LARGE SCALE GENOMIC DNA]</scope>
    <source>
        <strain evidence="13 15">A1</strain>
    </source>
</reference>
<evidence type="ECO:0000256" key="2">
    <source>
        <dbReference type="ARBA" id="ARBA00004584"/>
    </source>
</evidence>
<comment type="similarity">
    <text evidence="3">Belongs to the borealin family.</text>
</comment>
<evidence type="ECO:0000256" key="6">
    <source>
        <dbReference type="ARBA" id="ARBA00022776"/>
    </source>
</evidence>
<evidence type="ECO:0000259" key="11">
    <source>
        <dbReference type="Pfam" id="PF10444"/>
    </source>
</evidence>
<dbReference type="PANTHER" id="PTHR16040">
    <property type="entry name" value="AUSTRALIN, ISOFORM A-RELATED"/>
    <property type="match status" value="1"/>
</dbReference>
<dbReference type="VEuPathDB" id="FungiDB:RhiirA1_422958"/>
<dbReference type="Proteomes" id="UP000232688">
    <property type="component" value="Unassembled WGS sequence"/>
</dbReference>
<keyword evidence="6" id="KW-0498">Mitosis</keyword>
<dbReference type="AlphaFoldDB" id="A0A2I1GI86"/>
<keyword evidence="5" id="KW-0132">Cell division</keyword>
<dbReference type="OrthoDB" id="2392550at2759"/>
<comment type="caution">
    <text evidence="14">The sequence shown here is derived from an EMBL/GenBank/DDBJ whole genome shotgun (WGS) entry which is preliminary data.</text>
</comment>
<dbReference type="GO" id="GO:0000775">
    <property type="term" value="C:chromosome, centromeric region"/>
    <property type="evidence" value="ECO:0007669"/>
    <property type="project" value="UniProtKB-SubCell"/>
</dbReference>
<keyword evidence="17" id="KW-1185">Reference proteome</keyword>
<organism evidence="14 17">
    <name type="scientific">Rhizophagus irregularis</name>
    <dbReference type="NCBI Taxonomy" id="588596"/>
    <lineage>
        <taxon>Eukaryota</taxon>
        <taxon>Fungi</taxon>
        <taxon>Fungi incertae sedis</taxon>
        <taxon>Mucoromycota</taxon>
        <taxon>Glomeromycotina</taxon>
        <taxon>Glomeromycetes</taxon>
        <taxon>Glomerales</taxon>
        <taxon>Glomeraceae</taxon>
        <taxon>Rhizophagus</taxon>
    </lineage>
</organism>
<dbReference type="GO" id="GO:0005634">
    <property type="term" value="C:nucleus"/>
    <property type="evidence" value="ECO:0007669"/>
    <property type="project" value="UniProtKB-SubCell"/>
</dbReference>
<dbReference type="Gene3D" id="6.10.250.1900">
    <property type="match status" value="1"/>
</dbReference>
<comment type="subcellular location">
    <subcellularLocation>
        <location evidence="2">Chromosome</location>
        <location evidence="2">Centromere</location>
    </subcellularLocation>
    <subcellularLocation>
        <location evidence="1">Nucleus</location>
    </subcellularLocation>
</comment>
<accession>A0A2I1GI86</accession>
<keyword evidence="9" id="KW-0137">Centromere</keyword>
<evidence type="ECO:0000313" key="16">
    <source>
        <dbReference type="Proteomes" id="UP000232722"/>
    </source>
</evidence>
<evidence type="ECO:0000313" key="13">
    <source>
        <dbReference type="EMBL" id="PKC63243.1"/>
    </source>
</evidence>
<evidence type="ECO:0000256" key="10">
    <source>
        <dbReference type="SAM" id="Coils"/>
    </source>
</evidence>
<evidence type="ECO:0000256" key="8">
    <source>
        <dbReference type="ARBA" id="ARBA00023306"/>
    </source>
</evidence>
<evidence type="ECO:0000313" key="12">
    <source>
        <dbReference type="EMBL" id="PKC13350.1"/>
    </source>
</evidence>
<dbReference type="Proteomes" id="UP000234323">
    <property type="component" value="Unassembled WGS sequence"/>
</dbReference>
<evidence type="ECO:0000256" key="5">
    <source>
        <dbReference type="ARBA" id="ARBA00022618"/>
    </source>
</evidence>
<name>A0A2I1GI86_9GLOM</name>